<dbReference type="PROSITE" id="PS50294">
    <property type="entry name" value="WD_REPEATS_REGION"/>
    <property type="match status" value="1"/>
</dbReference>
<accession>A0A8X8BI04</accession>
<evidence type="ECO:0000256" key="19">
    <source>
        <dbReference type="SAM" id="MobiDB-lite"/>
    </source>
</evidence>
<dbReference type="CDD" id="cd09519">
    <property type="entry name" value="SAM_ANKS3"/>
    <property type="match status" value="1"/>
</dbReference>
<dbReference type="EC" id="2.3.2.27" evidence="5"/>
<evidence type="ECO:0000256" key="3">
    <source>
        <dbReference type="ARBA" id="ARBA00004906"/>
    </source>
</evidence>
<dbReference type="InterPro" id="IPR047238">
    <property type="entry name" value="ANKS3_SAM"/>
</dbReference>
<comment type="catalytic activity">
    <reaction evidence="1">
        <text>S-ubiquitinyl-[E2 ubiquitin-conjugating enzyme]-L-cysteine + [acceptor protein]-L-lysine = [E2 ubiquitin-conjugating enzyme]-L-cysteine + N(6)-ubiquitinyl-[acceptor protein]-L-lysine.</text>
        <dbReference type="EC" id="2.3.2.27"/>
    </reaction>
</comment>
<dbReference type="Proteomes" id="UP000886611">
    <property type="component" value="Unassembled WGS sequence"/>
</dbReference>
<dbReference type="Gene3D" id="2.130.10.10">
    <property type="entry name" value="YVTN repeat-like/Quinoprotein amine dehydrogenase"/>
    <property type="match status" value="1"/>
</dbReference>
<dbReference type="Pfam" id="PF10249">
    <property type="entry name" value="NDUFB10"/>
    <property type="match status" value="1"/>
</dbReference>
<evidence type="ECO:0000256" key="15">
    <source>
        <dbReference type="ARBA" id="ARBA00023228"/>
    </source>
</evidence>
<evidence type="ECO:0000259" key="20">
    <source>
        <dbReference type="PROSITE" id="PS50105"/>
    </source>
</evidence>
<feature type="domain" description="SAM" evidence="20">
    <location>
        <begin position="736"/>
        <end position="799"/>
    </location>
</feature>
<dbReference type="Pfam" id="PF00536">
    <property type="entry name" value="SAM_1"/>
    <property type="match status" value="1"/>
</dbReference>
<dbReference type="PANTHER" id="PTHR46200:SF1">
    <property type="entry name" value="GATOR COMPLEX PROTEIN WDR24"/>
    <property type="match status" value="1"/>
</dbReference>
<name>A0A8X8BI04_POLSE</name>
<keyword evidence="22" id="KW-1185">Reference proteome</keyword>
<feature type="region of interest" description="Disordered" evidence="19">
    <location>
        <begin position="493"/>
        <end position="708"/>
    </location>
</feature>
<keyword evidence="7" id="KW-0808">Transferase</keyword>
<dbReference type="PROSITE" id="PS50105">
    <property type="entry name" value="SAM_DOMAIN"/>
    <property type="match status" value="1"/>
</dbReference>
<comment type="subcellular location">
    <subcellularLocation>
        <location evidence="2">Lysosome membrane</location>
    </subcellularLocation>
</comment>
<dbReference type="InterPro" id="IPR019775">
    <property type="entry name" value="WD40_repeat_CS"/>
</dbReference>
<evidence type="ECO:0000313" key="21">
    <source>
        <dbReference type="EMBL" id="KAG2455699.1"/>
    </source>
</evidence>
<evidence type="ECO:0000256" key="5">
    <source>
        <dbReference type="ARBA" id="ARBA00012483"/>
    </source>
</evidence>
<evidence type="ECO:0000256" key="6">
    <source>
        <dbReference type="ARBA" id="ARBA00022574"/>
    </source>
</evidence>
<feature type="compositionally biased region" description="Polar residues" evidence="19">
    <location>
        <begin position="632"/>
        <end position="649"/>
    </location>
</feature>
<dbReference type="InterPro" id="IPR001660">
    <property type="entry name" value="SAM"/>
</dbReference>
<dbReference type="GO" id="GO:0061700">
    <property type="term" value="C:GATOR2 complex"/>
    <property type="evidence" value="ECO:0007669"/>
    <property type="project" value="TreeGrafter"/>
</dbReference>
<dbReference type="InterPro" id="IPR015943">
    <property type="entry name" value="WD40/YVTN_repeat-like_dom_sf"/>
</dbReference>
<dbReference type="GO" id="GO:0016239">
    <property type="term" value="P:positive regulation of macroautophagy"/>
    <property type="evidence" value="ECO:0007669"/>
    <property type="project" value="TreeGrafter"/>
</dbReference>
<evidence type="ECO:0000256" key="16">
    <source>
        <dbReference type="ARBA" id="ARBA00040269"/>
    </source>
</evidence>
<dbReference type="PROSITE" id="PS00678">
    <property type="entry name" value="WD_REPEATS_1"/>
    <property type="match status" value="1"/>
</dbReference>
<evidence type="ECO:0000256" key="13">
    <source>
        <dbReference type="ARBA" id="ARBA00023006"/>
    </source>
</evidence>
<keyword evidence="9" id="KW-0677">Repeat</keyword>
<feature type="non-terminal residue" evidence="21">
    <location>
        <position position="1100"/>
    </location>
</feature>
<evidence type="ECO:0000256" key="4">
    <source>
        <dbReference type="ARBA" id="ARBA00008134"/>
    </source>
</evidence>
<keyword evidence="14" id="KW-0472">Membrane</keyword>
<feature type="repeat" description="WD" evidence="18">
    <location>
        <begin position="113"/>
        <end position="155"/>
    </location>
</feature>
<keyword evidence="6 18" id="KW-0853">WD repeat</keyword>
<dbReference type="InterPro" id="IPR013761">
    <property type="entry name" value="SAM/pointed_sf"/>
</dbReference>
<feature type="non-terminal residue" evidence="21">
    <location>
        <position position="1"/>
    </location>
</feature>
<dbReference type="Pfam" id="PF00400">
    <property type="entry name" value="WD40"/>
    <property type="match status" value="3"/>
</dbReference>
<feature type="compositionally biased region" description="Basic residues" evidence="19">
    <location>
        <begin position="698"/>
        <end position="708"/>
    </location>
</feature>
<feature type="compositionally biased region" description="Basic residues" evidence="19">
    <location>
        <begin position="572"/>
        <end position="581"/>
    </location>
</feature>
<organism evidence="21 22">
    <name type="scientific">Polypterus senegalus</name>
    <name type="common">Senegal bichir</name>
    <dbReference type="NCBI Taxonomy" id="55291"/>
    <lineage>
        <taxon>Eukaryota</taxon>
        <taxon>Metazoa</taxon>
        <taxon>Chordata</taxon>
        <taxon>Craniata</taxon>
        <taxon>Vertebrata</taxon>
        <taxon>Euteleostomi</taxon>
        <taxon>Actinopterygii</taxon>
        <taxon>Polypteriformes</taxon>
        <taxon>Polypteridae</taxon>
        <taxon>Polypterus</taxon>
    </lineage>
</organism>
<keyword evidence="13" id="KW-0072">Autophagy</keyword>
<proteinExistence type="inferred from homology"/>
<evidence type="ECO:0000313" key="22">
    <source>
        <dbReference type="Proteomes" id="UP000886611"/>
    </source>
</evidence>
<dbReference type="GO" id="GO:0005829">
    <property type="term" value="C:cytosol"/>
    <property type="evidence" value="ECO:0007669"/>
    <property type="project" value="TreeGrafter"/>
</dbReference>
<evidence type="ECO:0000256" key="17">
    <source>
        <dbReference type="ARBA" id="ARBA00046230"/>
    </source>
</evidence>
<dbReference type="GO" id="GO:0034198">
    <property type="term" value="P:cellular response to amino acid starvation"/>
    <property type="evidence" value="ECO:0007669"/>
    <property type="project" value="TreeGrafter"/>
</dbReference>
<dbReference type="FunFam" id="2.130.10.10:FF:000106">
    <property type="entry name" value="WD repeat domain 24"/>
    <property type="match status" value="1"/>
</dbReference>
<dbReference type="GO" id="GO:0006914">
    <property type="term" value="P:autophagy"/>
    <property type="evidence" value="ECO:0007669"/>
    <property type="project" value="UniProtKB-KW"/>
</dbReference>
<dbReference type="InterPro" id="IPR037590">
    <property type="entry name" value="WDR24"/>
</dbReference>
<evidence type="ECO:0000256" key="11">
    <source>
        <dbReference type="ARBA" id="ARBA00022786"/>
    </source>
</evidence>
<dbReference type="GO" id="GO:0008270">
    <property type="term" value="F:zinc ion binding"/>
    <property type="evidence" value="ECO:0007669"/>
    <property type="project" value="UniProtKB-KW"/>
</dbReference>
<keyword evidence="12" id="KW-0862">Zinc</keyword>
<feature type="repeat" description="WD" evidence="18">
    <location>
        <begin position="200"/>
        <end position="242"/>
    </location>
</feature>
<evidence type="ECO:0000256" key="10">
    <source>
        <dbReference type="ARBA" id="ARBA00022771"/>
    </source>
</evidence>
<dbReference type="EMBL" id="JAATIS010009265">
    <property type="protein sequence ID" value="KAG2455699.1"/>
    <property type="molecule type" value="Genomic_DNA"/>
</dbReference>
<comment type="similarity">
    <text evidence="4">Belongs to the WD repeat WDR24 family.</text>
</comment>
<evidence type="ECO:0000256" key="9">
    <source>
        <dbReference type="ARBA" id="ARBA00022737"/>
    </source>
</evidence>
<keyword evidence="11" id="KW-0833">Ubl conjugation pathway</keyword>
<dbReference type="Gene3D" id="1.10.150.50">
    <property type="entry name" value="Transcription Factor, Ets-1"/>
    <property type="match status" value="1"/>
</dbReference>
<dbReference type="GO" id="GO:1904263">
    <property type="term" value="P:positive regulation of TORC1 signaling"/>
    <property type="evidence" value="ECO:0007669"/>
    <property type="project" value="TreeGrafter"/>
</dbReference>
<dbReference type="PANTHER" id="PTHR46200">
    <property type="entry name" value="GATOR COMPLEX PROTEIN WDR24"/>
    <property type="match status" value="1"/>
</dbReference>
<dbReference type="SUPFAM" id="SSF50978">
    <property type="entry name" value="WD40 repeat-like"/>
    <property type="match status" value="1"/>
</dbReference>
<comment type="caution">
    <text evidence="21">The sequence shown here is derived from an EMBL/GenBank/DDBJ whole genome shotgun (WGS) entry which is preliminary data.</text>
</comment>
<sequence length="1100" mass="125118">MARVTTALGSNAVSGRTMFCHLDAPSNAISVCRDAAQVVVAGRNIFKIYAIEEDQFVEKLNLRVGRKPSLNFSCADVMWHQMDENLLATAATNGAVVTWNLGKPCRNKQDQLFTEHKRTVNKVCFHPTEVYMLLSGSQDGYMKCFDLRKKESVSTFSGQSESVRDVQFSIRDYFTFAASFENGNVQLWDIRRPDRYERMFTAHNGPVFCCDWHPDDRGWLATGGRDKMVKVWDMTTNKAKEIYCVQTIASVARVKWRPERKYHLATCSMMVDHNIYVWDVRRPYIPFATFEEHKDVTTGIVWRHLHDPGFLLSGSKDSTLYQHMFKDATRPVDKANPEGLCFGLFGDLAFAAKESLMSGDSNRKPYGGGDRRYPIFFFKKPDPTEQFANVSSVLNVYETEMENNRMDWFVKTAKLYLLSGKPFAELCDHNAKVAKDLKRPQVSTTWTMLRIMYSDPGNLAVPAVNHGISKVGAIPVMNSFNMKDITVGLGSESRLDRSKGENRPDNIHLDLTNSLMNNNDENEETEGSEGPADYLFGEADLDDDDLYTMEHDNPTGHFDDLSSSEDSDSAPHRPRSSRTKSRGPSIHDGPQAIAKFRVGPSTKQYDSAVMPPGYVTFRDASDHPGGFRNRDVTSPINEQDVDSNSSQGDSPFFENDMPTMRSSSSSSEGIPQLLGRSRDASLESNEDSDQAKQTVGRRQNKTYNKGKSRCCSDNVQAFNKTNSEAYAPVAQLPAYTGPKDLAEFLDSIGLLKYLALLEDQDIDLRIFLTLTENDLKEVGITLFGPKRKMTSAIARWHSSARPPSDTLEQAYADQLEAKMQEMAIQLHKKCEEVEMLQSQVSQERELRTVVEGCLMEDKMAWRRFQDQVEDTQELAKEALMALDKVQTCQTEFLNRLKKDISCWQPSGGEVKSKMQTEERVGKGWKDDLKSQGLSELVTTLEQCHAETNWIDRQHQKNKFYYYHQHFRRVPDLTECQVGDHLCCFEAEMQWSRDYKIDQEIVKVMQERMQACQQREGESYVQNCAKEIQQFEQVAAAYQSRCRHENAAQVFMDGLPYIDVCESAVGLAYSLVSCHSEWKHLIHVVMAEEEEEEEEDNVPLR</sequence>
<evidence type="ECO:0000256" key="2">
    <source>
        <dbReference type="ARBA" id="ARBA00004656"/>
    </source>
</evidence>
<dbReference type="SMART" id="SM00320">
    <property type="entry name" value="WD40"/>
    <property type="match status" value="6"/>
</dbReference>
<dbReference type="SUPFAM" id="SSF47769">
    <property type="entry name" value="SAM/Pointed domain"/>
    <property type="match status" value="1"/>
</dbReference>
<evidence type="ECO:0000256" key="14">
    <source>
        <dbReference type="ARBA" id="ARBA00023136"/>
    </source>
</evidence>
<evidence type="ECO:0000256" key="7">
    <source>
        <dbReference type="ARBA" id="ARBA00022679"/>
    </source>
</evidence>
<evidence type="ECO:0000256" key="8">
    <source>
        <dbReference type="ARBA" id="ARBA00022723"/>
    </source>
</evidence>
<dbReference type="GO" id="GO:0061630">
    <property type="term" value="F:ubiquitin protein ligase activity"/>
    <property type="evidence" value="ECO:0007669"/>
    <property type="project" value="UniProtKB-EC"/>
</dbReference>
<dbReference type="SMART" id="SM00454">
    <property type="entry name" value="SAM"/>
    <property type="match status" value="1"/>
</dbReference>
<comment type="function">
    <text evidence="17">Catalytic component of the GATOR2 complex, a multiprotein complex that acts as an activator of the amino acid-sensing branch of the mTORC1 signaling pathway. The GATOR2 complex indirectly activates mTORC1 through the inhibition of the GATOR1 subcomplex. GATOR2 probably acts as an E3 ubiquitin-protein ligase toward GATOR1. In the presence of abundant amino acids, the GATOR2 complex mediates ubiquitination of the NPRL2 core component of the GATOR1 complex, leading to GATOR1 inactivation. In the absence of amino acids, GATOR2 is inhibited, activating the GATOR1 complex. In addition to its role in regulation of the mTORC1 complex, promotes the acidification of lysosomes and facilitates autophagic flux. Within the GATOR2 complex, WDR24 constitutes the catalytic subunit that mediates 'Lys-6'-linked ubiquitination of NPRL2.</text>
</comment>
<protein>
    <recommendedName>
        <fullName evidence="16">GATOR2 complex protein WDR24</fullName>
        <ecNumber evidence="5">2.3.2.27</ecNumber>
    </recommendedName>
</protein>
<gene>
    <name evidence="21" type="primary">Wdr24</name>
    <name evidence="21" type="ORF">GTO96_0007886</name>
</gene>
<dbReference type="InterPro" id="IPR019377">
    <property type="entry name" value="NADH_UbQ_OxRdtase_su10"/>
</dbReference>
<dbReference type="InterPro" id="IPR036322">
    <property type="entry name" value="WD40_repeat_dom_sf"/>
</dbReference>
<comment type="pathway">
    <text evidence="3">Protein modification; protein ubiquitination.</text>
</comment>
<feature type="compositionally biased region" description="Basic and acidic residues" evidence="19">
    <location>
        <begin position="548"/>
        <end position="560"/>
    </location>
</feature>
<keyword evidence="15" id="KW-0458">Lysosome</keyword>
<reference evidence="21 22" key="1">
    <citation type="journal article" date="2021" name="Cell">
        <title>Tracing the genetic footprints of vertebrate landing in non-teleost ray-finned fishes.</title>
        <authorList>
            <person name="Bi X."/>
            <person name="Wang K."/>
            <person name="Yang L."/>
            <person name="Pan H."/>
            <person name="Jiang H."/>
            <person name="Wei Q."/>
            <person name="Fang M."/>
            <person name="Yu H."/>
            <person name="Zhu C."/>
            <person name="Cai Y."/>
            <person name="He Y."/>
            <person name="Gan X."/>
            <person name="Zeng H."/>
            <person name="Yu D."/>
            <person name="Zhu Y."/>
            <person name="Jiang H."/>
            <person name="Qiu Q."/>
            <person name="Yang H."/>
            <person name="Zhang Y.E."/>
            <person name="Wang W."/>
            <person name="Zhu M."/>
            <person name="He S."/>
            <person name="Zhang G."/>
        </authorList>
    </citation>
    <scope>NUCLEOTIDE SEQUENCE [LARGE SCALE GENOMIC DNA]</scope>
    <source>
        <strain evidence="21">Bchr_013</strain>
    </source>
</reference>
<dbReference type="AlphaFoldDB" id="A0A8X8BI04"/>
<dbReference type="PROSITE" id="PS50082">
    <property type="entry name" value="WD_REPEATS_2"/>
    <property type="match status" value="2"/>
</dbReference>
<evidence type="ECO:0000256" key="12">
    <source>
        <dbReference type="ARBA" id="ARBA00022833"/>
    </source>
</evidence>
<keyword evidence="8" id="KW-0479">Metal-binding</keyword>
<dbReference type="GO" id="GO:0005765">
    <property type="term" value="C:lysosomal membrane"/>
    <property type="evidence" value="ECO:0007669"/>
    <property type="project" value="UniProtKB-SubCell"/>
</dbReference>
<dbReference type="InterPro" id="IPR001680">
    <property type="entry name" value="WD40_rpt"/>
</dbReference>
<keyword evidence="10" id="KW-0863">Zinc-finger</keyword>
<evidence type="ECO:0000256" key="18">
    <source>
        <dbReference type="PROSITE-ProRule" id="PRU00221"/>
    </source>
</evidence>
<feature type="compositionally biased region" description="Basic and acidic residues" evidence="19">
    <location>
        <begin position="493"/>
        <end position="508"/>
    </location>
</feature>
<evidence type="ECO:0000256" key="1">
    <source>
        <dbReference type="ARBA" id="ARBA00000900"/>
    </source>
</evidence>